<evidence type="ECO:0000256" key="1">
    <source>
        <dbReference type="ARBA" id="ARBA00004477"/>
    </source>
</evidence>
<evidence type="ECO:0000256" key="5">
    <source>
        <dbReference type="ARBA" id="ARBA00013244"/>
    </source>
</evidence>
<keyword evidence="7 17" id="KW-0808">Transferase</keyword>
<dbReference type="OrthoDB" id="264532at2759"/>
<dbReference type="InterPro" id="IPR007130">
    <property type="entry name" value="DAGAT"/>
</dbReference>
<dbReference type="GO" id="GO:0004144">
    <property type="term" value="F:diacylglycerol O-acyltransferase activity"/>
    <property type="evidence" value="ECO:0007669"/>
    <property type="project" value="UniProtKB-EC"/>
</dbReference>
<evidence type="ECO:0000313" key="17">
    <source>
        <dbReference type="EMBL" id="ORY47019.1"/>
    </source>
</evidence>
<comment type="similarity">
    <text evidence="4">Belongs to the diacylglycerol acyltransferase family.</text>
</comment>
<comment type="subcellular location">
    <subcellularLocation>
        <location evidence="1">Endoplasmic reticulum membrane</location>
        <topology evidence="1">Multi-pass membrane protein</topology>
    </subcellularLocation>
</comment>
<keyword evidence="18" id="KW-1185">Reference proteome</keyword>
<comment type="pathway">
    <text evidence="2">Glycerolipid metabolism; triacylglycerol biosynthesis.</text>
</comment>
<proteinExistence type="inferred from homology"/>
<evidence type="ECO:0000256" key="3">
    <source>
        <dbReference type="ARBA" id="ARBA00005189"/>
    </source>
</evidence>
<evidence type="ECO:0000256" key="10">
    <source>
        <dbReference type="ARBA" id="ARBA00022824"/>
    </source>
</evidence>
<dbReference type="CDD" id="cd07987">
    <property type="entry name" value="LPLAT_MGAT-like"/>
    <property type="match status" value="2"/>
</dbReference>
<dbReference type="Pfam" id="PF03982">
    <property type="entry name" value="DAGAT"/>
    <property type="match status" value="2"/>
</dbReference>
<dbReference type="AlphaFoldDB" id="A0A1Y2CJ21"/>
<dbReference type="Proteomes" id="UP000193642">
    <property type="component" value="Unassembled WGS sequence"/>
</dbReference>
<keyword evidence="9" id="KW-0319">Glycerol metabolism</keyword>
<evidence type="ECO:0000256" key="13">
    <source>
        <dbReference type="ARBA" id="ARBA00023136"/>
    </source>
</evidence>
<evidence type="ECO:0000256" key="15">
    <source>
        <dbReference type="ARBA" id="ARBA00048109"/>
    </source>
</evidence>
<name>A0A1Y2CJ21_9FUNG</name>
<keyword evidence="10" id="KW-0256">Endoplasmic reticulum</keyword>
<evidence type="ECO:0000256" key="9">
    <source>
        <dbReference type="ARBA" id="ARBA00022798"/>
    </source>
</evidence>
<evidence type="ECO:0000256" key="16">
    <source>
        <dbReference type="SAM" id="Phobius"/>
    </source>
</evidence>
<keyword evidence="14 17" id="KW-0012">Acyltransferase</keyword>
<protein>
    <recommendedName>
        <fullName evidence="5">diacylglycerol O-acyltransferase</fullName>
        <ecNumber evidence="5">2.3.1.20</ecNumber>
    </recommendedName>
</protein>
<dbReference type="PANTHER" id="PTHR12317">
    <property type="entry name" value="DIACYLGLYCEROL O-ACYLTRANSFERASE"/>
    <property type="match status" value="1"/>
</dbReference>
<evidence type="ECO:0000256" key="4">
    <source>
        <dbReference type="ARBA" id="ARBA00005420"/>
    </source>
</evidence>
<keyword evidence="8 16" id="KW-0812">Transmembrane</keyword>
<dbReference type="GO" id="GO:0005789">
    <property type="term" value="C:endoplasmic reticulum membrane"/>
    <property type="evidence" value="ECO:0007669"/>
    <property type="project" value="UniProtKB-SubCell"/>
</dbReference>
<evidence type="ECO:0000256" key="2">
    <source>
        <dbReference type="ARBA" id="ARBA00004771"/>
    </source>
</evidence>
<keyword evidence="12" id="KW-0443">Lipid metabolism</keyword>
<evidence type="ECO:0000256" key="14">
    <source>
        <dbReference type="ARBA" id="ARBA00023315"/>
    </source>
</evidence>
<evidence type="ECO:0000256" key="7">
    <source>
        <dbReference type="ARBA" id="ARBA00022679"/>
    </source>
</evidence>
<reference evidence="17 18" key="1">
    <citation type="submission" date="2016-07" db="EMBL/GenBank/DDBJ databases">
        <title>Pervasive Adenine N6-methylation of Active Genes in Fungi.</title>
        <authorList>
            <consortium name="DOE Joint Genome Institute"/>
            <person name="Mondo S.J."/>
            <person name="Dannebaum R.O."/>
            <person name="Kuo R.C."/>
            <person name="Labutti K."/>
            <person name="Haridas S."/>
            <person name="Kuo A."/>
            <person name="Salamov A."/>
            <person name="Ahrendt S.R."/>
            <person name="Lipzen A."/>
            <person name="Sullivan W."/>
            <person name="Andreopoulos W.B."/>
            <person name="Clum A."/>
            <person name="Lindquist E."/>
            <person name="Daum C."/>
            <person name="Ramamoorthy G.K."/>
            <person name="Gryganskyi A."/>
            <person name="Culley D."/>
            <person name="Magnuson J.K."/>
            <person name="James T.Y."/>
            <person name="O'Malley M.A."/>
            <person name="Stajich J.E."/>
            <person name="Spatafora J.W."/>
            <person name="Visel A."/>
            <person name="Grigoriev I.V."/>
        </authorList>
    </citation>
    <scope>NUCLEOTIDE SEQUENCE [LARGE SCALE GENOMIC DNA]</scope>
    <source>
        <strain evidence="17 18">JEL800</strain>
    </source>
</reference>
<feature type="transmembrane region" description="Helical" evidence="16">
    <location>
        <begin position="21"/>
        <end position="41"/>
    </location>
</feature>
<dbReference type="PANTHER" id="PTHR12317:SF0">
    <property type="entry name" value="ACYLTRANSFERASE"/>
    <property type="match status" value="1"/>
</dbReference>
<dbReference type="GO" id="GO:0019432">
    <property type="term" value="P:triglyceride biosynthetic process"/>
    <property type="evidence" value="ECO:0007669"/>
    <property type="project" value="TreeGrafter"/>
</dbReference>
<comment type="catalytic activity">
    <reaction evidence="15">
        <text>an acyl-CoA + a 1,2-diacyl-sn-glycerol = a triacyl-sn-glycerol + CoA</text>
        <dbReference type="Rhea" id="RHEA:10868"/>
        <dbReference type="ChEBI" id="CHEBI:17815"/>
        <dbReference type="ChEBI" id="CHEBI:57287"/>
        <dbReference type="ChEBI" id="CHEBI:58342"/>
        <dbReference type="ChEBI" id="CHEBI:64615"/>
        <dbReference type="EC" id="2.3.1.20"/>
    </reaction>
</comment>
<gene>
    <name evidence="17" type="ORF">BCR33DRAFT_849023</name>
</gene>
<comment type="pathway">
    <text evidence="3">Lipid metabolism.</text>
</comment>
<evidence type="ECO:0000313" key="18">
    <source>
        <dbReference type="Proteomes" id="UP000193642"/>
    </source>
</evidence>
<feature type="transmembrane region" description="Helical" evidence="16">
    <location>
        <begin position="350"/>
        <end position="372"/>
    </location>
</feature>
<keyword evidence="13 16" id="KW-0472">Membrane</keyword>
<keyword evidence="11 16" id="KW-1133">Transmembrane helix</keyword>
<dbReference type="GO" id="GO:0006071">
    <property type="term" value="P:glycerol metabolic process"/>
    <property type="evidence" value="ECO:0007669"/>
    <property type="project" value="UniProtKB-KW"/>
</dbReference>
<dbReference type="EC" id="2.3.1.20" evidence="5"/>
<evidence type="ECO:0000256" key="12">
    <source>
        <dbReference type="ARBA" id="ARBA00023098"/>
    </source>
</evidence>
<dbReference type="STRING" id="329046.A0A1Y2CJ21"/>
<accession>A0A1Y2CJ21</accession>
<comment type="caution">
    <text evidence="17">The sequence shown here is derived from an EMBL/GenBank/DDBJ whole genome shotgun (WGS) entry which is preliminary data.</text>
</comment>
<keyword evidence="6" id="KW-0444">Lipid biosynthesis</keyword>
<organism evidence="17 18">
    <name type="scientific">Rhizoclosmatium globosum</name>
    <dbReference type="NCBI Taxonomy" id="329046"/>
    <lineage>
        <taxon>Eukaryota</taxon>
        <taxon>Fungi</taxon>
        <taxon>Fungi incertae sedis</taxon>
        <taxon>Chytridiomycota</taxon>
        <taxon>Chytridiomycota incertae sedis</taxon>
        <taxon>Chytridiomycetes</taxon>
        <taxon>Chytridiales</taxon>
        <taxon>Chytriomycetaceae</taxon>
        <taxon>Rhizoclosmatium</taxon>
    </lineage>
</organism>
<evidence type="ECO:0000256" key="8">
    <source>
        <dbReference type="ARBA" id="ARBA00022692"/>
    </source>
</evidence>
<sequence>MASPAATSVSPTERLLQMLSVIIWMLVPVIGTSIVVFLLWFSNFTRTLAIGYILYIYLDNCMMKANPGSSWFRNLTLWKLLTAYFPIRLHKTVDLSPSRKYFFAYHPHGVIGMAAAFSFGTNALGVSEMFPGVEMHLATLDAGFVVPGFRELLVHGGAISVSKKSLNYALSHDQSVVVIIGGAAEAIDAIPGTNRLLLKNRFGFVKIALQNGADLVPVFGFGENDVWNQVENHEGTFVRRFQETFKKVTGVSPVLAYGRYGVVPFRRPVNVVVGEPLQCPKIEHPTNEEVEKYHALYVEALQKLYEKHKDEYLPTRKEDLVIVAVRLIKYEDSFAKMSQLPSEIAKPFQLLAVILWLLFPWTSLLFALWMIWYSTTTRTIFLPYLLYCFIDKSHLKGSKKSSVFRRSVFWKLLASYFPINVHKTVDLPPHKNYVFGCHPHGVIGGTHFLTFATDALGIDQLFPDIDVHTTTLASNFSIPLVKDLFLALGIISADKEALHHVLARGGSVMLVVGGAAEALLVKPGTNRLILRKRFGFIKIALQSGSSLVPVFSFGENNMWDQVRNEDGTLLRRMQEIVKRATGVAPIVFHGRMGLLPFRTEVNVVFGEPLHLPRIENPTQEEIQEYHGLYVEALQKLFDAHKDKFLPNRTEDLVIY</sequence>
<dbReference type="EMBL" id="MCGO01000015">
    <property type="protein sequence ID" value="ORY47019.1"/>
    <property type="molecule type" value="Genomic_DNA"/>
</dbReference>
<evidence type="ECO:0000256" key="6">
    <source>
        <dbReference type="ARBA" id="ARBA00022516"/>
    </source>
</evidence>
<evidence type="ECO:0000256" key="11">
    <source>
        <dbReference type="ARBA" id="ARBA00022989"/>
    </source>
</evidence>